<gene>
    <name evidence="2" type="ORF">A4U43_C05F29780</name>
</gene>
<feature type="compositionally biased region" description="Polar residues" evidence="1">
    <location>
        <begin position="1"/>
        <end position="18"/>
    </location>
</feature>
<protein>
    <submittedName>
        <fullName evidence="2">Uncharacterized protein</fullName>
    </submittedName>
</protein>
<evidence type="ECO:0000256" key="1">
    <source>
        <dbReference type="SAM" id="MobiDB-lite"/>
    </source>
</evidence>
<dbReference type="AlphaFoldDB" id="A0A5P1EVG2"/>
<feature type="region of interest" description="Disordered" evidence="1">
    <location>
        <begin position="1"/>
        <end position="40"/>
    </location>
</feature>
<sequence>MPCSGLVSTLRSSDSTGSDKPGRRSIGSMGLKRPGRRELDPVRVGVATDPIVSSPPAPVEKDGRGGGKLAAWTSIRQERWEGELEVQGEVIVWIDFALSCVLTYSLIDDDDNYIGSELNVNKSKHF</sequence>
<dbReference type="Gramene" id="ONK70055">
    <property type="protein sequence ID" value="ONK70055"/>
    <property type="gene ID" value="A4U43_C05F29780"/>
</dbReference>
<reference evidence="3" key="1">
    <citation type="journal article" date="2017" name="Nat. Commun.">
        <title>The asparagus genome sheds light on the origin and evolution of a young Y chromosome.</title>
        <authorList>
            <person name="Harkess A."/>
            <person name="Zhou J."/>
            <person name="Xu C."/>
            <person name="Bowers J.E."/>
            <person name="Van der Hulst R."/>
            <person name="Ayyampalayam S."/>
            <person name="Mercati F."/>
            <person name="Riccardi P."/>
            <person name="McKain M.R."/>
            <person name="Kakrana A."/>
            <person name="Tang H."/>
            <person name="Ray J."/>
            <person name="Groenendijk J."/>
            <person name="Arikit S."/>
            <person name="Mathioni S.M."/>
            <person name="Nakano M."/>
            <person name="Shan H."/>
            <person name="Telgmann-Rauber A."/>
            <person name="Kanno A."/>
            <person name="Yue Z."/>
            <person name="Chen H."/>
            <person name="Li W."/>
            <person name="Chen Y."/>
            <person name="Xu X."/>
            <person name="Zhang Y."/>
            <person name="Luo S."/>
            <person name="Chen H."/>
            <person name="Gao J."/>
            <person name="Mao Z."/>
            <person name="Pires J.C."/>
            <person name="Luo M."/>
            <person name="Kudrna D."/>
            <person name="Wing R.A."/>
            <person name="Meyers B.C."/>
            <person name="Yi K."/>
            <person name="Kong H."/>
            <person name="Lavrijsen P."/>
            <person name="Sunseri F."/>
            <person name="Falavigna A."/>
            <person name="Ye Y."/>
            <person name="Leebens-Mack J.H."/>
            <person name="Chen G."/>
        </authorList>
    </citation>
    <scope>NUCLEOTIDE SEQUENCE [LARGE SCALE GENOMIC DNA]</scope>
    <source>
        <strain evidence="3">cv. DH0086</strain>
    </source>
</reference>
<dbReference type="EMBL" id="CM007385">
    <property type="protein sequence ID" value="ONK70055.1"/>
    <property type="molecule type" value="Genomic_DNA"/>
</dbReference>
<feature type="region of interest" description="Disordered" evidence="1">
    <location>
        <begin position="48"/>
        <end position="67"/>
    </location>
</feature>
<accession>A0A5P1EVG2</accession>
<organism evidence="2 3">
    <name type="scientific">Asparagus officinalis</name>
    <name type="common">Garden asparagus</name>
    <dbReference type="NCBI Taxonomy" id="4686"/>
    <lineage>
        <taxon>Eukaryota</taxon>
        <taxon>Viridiplantae</taxon>
        <taxon>Streptophyta</taxon>
        <taxon>Embryophyta</taxon>
        <taxon>Tracheophyta</taxon>
        <taxon>Spermatophyta</taxon>
        <taxon>Magnoliopsida</taxon>
        <taxon>Liliopsida</taxon>
        <taxon>Asparagales</taxon>
        <taxon>Asparagaceae</taxon>
        <taxon>Asparagoideae</taxon>
        <taxon>Asparagus</taxon>
    </lineage>
</organism>
<name>A0A5P1EVG2_ASPOF</name>
<evidence type="ECO:0000313" key="3">
    <source>
        <dbReference type="Proteomes" id="UP000243459"/>
    </source>
</evidence>
<evidence type="ECO:0000313" key="2">
    <source>
        <dbReference type="EMBL" id="ONK70055.1"/>
    </source>
</evidence>
<dbReference type="Proteomes" id="UP000243459">
    <property type="component" value="Chromosome 5"/>
</dbReference>
<proteinExistence type="predicted"/>
<keyword evidence="3" id="KW-1185">Reference proteome</keyword>